<dbReference type="OrthoDB" id="140677at2157"/>
<dbReference type="GO" id="GO:0004519">
    <property type="term" value="F:endonuclease activity"/>
    <property type="evidence" value="ECO:0007669"/>
    <property type="project" value="InterPro"/>
</dbReference>
<feature type="domain" description="Endonuclease NucS C-terminal" evidence="1">
    <location>
        <begin position="134"/>
        <end position="236"/>
    </location>
</feature>
<evidence type="ECO:0000313" key="3">
    <source>
        <dbReference type="Proteomes" id="UP000297295"/>
    </source>
</evidence>
<dbReference type="AlphaFoldDB" id="A0A4E0Q960"/>
<proteinExistence type="predicted"/>
<name>A0A4E0Q960_9EURY</name>
<dbReference type="InterPro" id="IPR011856">
    <property type="entry name" value="tRNA_endonuc-like_dom_sf"/>
</dbReference>
<organism evidence="2 3">
    <name type="scientific">Methanolobus halotolerans</name>
    <dbReference type="NCBI Taxonomy" id="2052935"/>
    <lineage>
        <taxon>Archaea</taxon>
        <taxon>Methanobacteriati</taxon>
        <taxon>Methanobacteriota</taxon>
        <taxon>Stenosarchaea group</taxon>
        <taxon>Methanomicrobia</taxon>
        <taxon>Methanosarcinales</taxon>
        <taxon>Methanosarcinaceae</taxon>
        <taxon>Methanolobus</taxon>
    </lineage>
</organism>
<comment type="caution">
    <text evidence="2">The sequence shown here is derived from an EMBL/GenBank/DDBJ whole genome shotgun (WGS) entry which is preliminary data.</text>
</comment>
<dbReference type="EMBL" id="PGGK01000001">
    <property type="protein sequence ID" value="TGC11514.1"/>
    <property type="molecule type" value="Genomic_DNA"/>
</dbReference>
<dbReference type="Pfam" id="PF01939">
    <property type="entry name" value="NucS_C"/>
    <property type="match status" value="1"/>
</dbReference>
<accession>A0A4E0Q960</accession>
<evidence type="ECO:0000313" key="2">
    <source>
        <dbReference type="EMBL" id="TGC11514.1"/>
    </source>
</evidence>
<protein>
    <submittedName>
        <fullName evidence="2">DUF91 domain-containing protein</fullName>
    </submittedName>
</protein>
<dbReference type="Gene3D" id="3.40.1350.10">
    <property type="match status" value="1"/>
</dbReference>
<gene>
    <name evidence="2" type="ORF">CUN85_01200</name>
</gene>
<dbReference type="Proteomes" id="UP000297295">
    <property type="component" value="Unassembled WGS sequence"/>
</dbReference>
<evidence type="ECO:0000259" key="1">
    <source>
        <dbReference type="Pfam" id="PF01939"/>
    </source>
</evidence>
<reference evidence="2 3" key="1">
    <citation type="submission" date="2017-11" db="EMBL/GenBank/DDBJ databases">
        <title>Isolation and Characterization of Methanogenic Archaea from Saline Meromictic Lake at Siberia.</title>
        <authorList>
            <person name="Shen Y."/>
            <person name="Huang H.-H."/>
            <person name="Lai M.-C."/>
            <person name="Chen S.-C."/>
        </authorList>
    </citation>
    <scope>NUCLEOTIDE SEQUENCE [LARGE SCALE GENOMIC DNA]</scope>
    <source>
        <strain evidence="2 3">SY-01</strain>
    </source>
</reference>
<keyword evidence="3" id="KW-1185">Reference proteome</keyword>
<sequence length="245" mass="27855">MLEYKLYVNRENDEKETVKYTDLLESLKEKHGINYERIYIEQLTGTDKEELIESIRLISRKNGIGVVSKGGGALPVSRNKKISKNGILIQTEDKRPRNVYPHEVNKKRIDIISHLESMIKADDVSHVTDQESISEQDISHMISTFPELIEEGLVFMDTEVETSGGRIDAVFISKDEEHLLIEIEIEARDNAIGQVQRFVTYSEKFGITRDRIRLGIVCAKISESRLNACKGAGVEVYTLSLEKKA</sequence>
<dbReference type="GO" id="GO:0003676">
    <property type="term" value="F:nucleic acid binding"/>
    <property type="evidence" value="ECO:0007669"/>
    <property type="project" value="InterPro"/>
</dbReference>
<dbReference type="RefSeq" id="WP_135388144.1">
    <property type="nucleotide sequence ID" value="NZ_PGGK01000001.1"/>
</dbReference>
<dbReference type="InterPro" id="IPR048301">
    <property type="entry name" value="NucS_C"/>
</dbReference>